<organism evidence="1 2">
    <name type="scientific">Amycolatopsis pigmentata</name>
    <dbReference type="NCBI Taxonomy" id="450801"/>
    <lineage>
        <taxon>Bacteria</taxon>
        <taxon>Bacillati</taxon>
        <taxon>Actinomycetota</taxon>
        <taxon>Actinomycetes</taxon>
        <taxon>Pseudonocardiales</taxon>
        <taxon>Pseudonocardiaceae</taxon>
        <taxon>Amycolatopsis</taxon>
    </lineage>
</organism>
<proteinExistence type="predicted"/>
<dbReference type="EMBL" id="JBHUKR010000002">
    <property type="protein sequence ID" value="MFD2414840.1"/>
    <property type="molecule type" value="Genomic_DNA"/>
</dbReference>
<comment type="caution">
    <text evidence="1">The sequence shown here is derived from an EMBL/GenBank/DDBJ whole genome shotgun (WGS) entry which is preliminary data.</text>
</comment>
<name>A0ABW5FIP7_9PSEU</name>
<keyword evidence="2" id="KW-1185">Reference proteome</keyword>
<protein>
    <submittedName>
        <fullName evidence="1">Uncharacterized protein</fullName>
    </submittedName>
</protein>
<dbReference type="Proteomes" id="UP001597417">
    <property type="component" value="Unassembled WGS sequence"/>
</dbReference>
<evidence type="ECO:0000313" key="1">
    <source>
        <dbReference type="EMBL" id="MFD2414840.1"/>
    </source>
</evidence>
<dbReference type="RefSeq" id="WP_378260086.1">
    <property type="nucleotide sequence ID" value="NZ_JBHUKR010000002.1"/>
</dbReference>
<reference evidence="2" key="1">
    <citation type="journal article" date="2019" name="Int. J. Syst. Evol. Microbiol.">
        <title>The Global Catalogue of Microorganisms (GCM) 10K type strain sequencing project: providing services to taxonomists for standard genome sequencing and annotation.</title>
        <authorList>
            <consortium name="The Broad Institute Genomics Platform"/>
            <consortium name="The Broad Institute Genome Sequencing Center for Infectious Disease"/>
            <person name="Wu L."/>
            <person name="Ma J."/>
        </authorList>
    </citation>
    <scope>NUCLEOTIDE SEQUENCE [LARGE SCALE GENOMIC DNA]</scope>
    <source>
        <strain evidence="2">CGMCC 4.7645</strain>
    </source>
</reference>
<sequence>MPRTGTAVGFRQASVGGACADSRGRERGDLLAARASTAGVFGLVGRMFVEQNFAERCAQSSCFHVGQAGDSAAGEFDLDRLGCSSP</sequence>
<accession>A0ABW5FIP7</accession>
<gene>
    <name evidence="1" type="ORF">ACFSXZ_00665</name>
</gene>
<evidence type="ECO:0000313" key="2">
    <source>
        <dbReference type="Proteomes" id="UP001597417"/>
    </source>
</evidence>